<feature type="signal peptide" evidence="1">
    <location>
        <begin position="1"/>
        <end position="31"/>
    </location>
</feature>
<dbReference type="Proteomes" id="UP000002247">
    <property type="component" value="Chromosome"/>
</dbReference>
<dbReference type="OrthoDB" id="7888869at2"/>
<sequence length="548" mass="58035">MRLSRPAARIATALAVLLCCATGCGFFHKQAEVVNYFIDAKLPTYNANTALGRSSGALMAFARVLPGFSYPSPTGSSVADADVGSAEPLAGQGEEFTVRYTFNPKAVWSDGVPMTCDDLVLAWAALAGRLPGAVPASKAGYELITNMQCAAGSKTATAVFERHFPGWSGLFGPGTILPSHVLAKAARLRVVDAVSSADQARLQAAGKFWNSGWDFTGKFDAAKFPASGPYRIQSADAGRATLVRNERWWGESARTPKVEIWPKGFRPPVAGAQVIDIGKGSIAQLALPSGLREKTVRSLGIEQFVLSLRGTFAAKRAREAFALCLPRASLAAQFGDAGAPAAGELSSSQDPWQLSPAQPARYVQPDAAAAYRAREEVSKGKPITVRVGYLAPDARRAALVAAVAQSCDPAGVRVLDSSKDFNLLALESGQLDVLLTSSDLATGAGGAAGPTWDLTAAAQVRTEEGENVSGYASSQLDDLILRLALTEKEDERIVLLAQAQEAIWEDLPVIPLFAQPRSLWWSEDLRGVVPNATASGAGWNMERWSADD</sequence>
<dbReference type="PANTHER" id="PTHR30290:SF65">
    <property type="entry name" value="MONOACYL PHOSPHATIDYLINOSITOL TETRAMANNOSIDE-BINDING PROTEIN LPQW-RELATED"/>
    <property type="match status" value="1"/>
</dbReference>
<dbReference type="PANTHER" id="PTHR30290">
    <property type="entry name" value="PERIPLASMIC BINDING COMPONENT OF ABC TRANSPORTER"/>
    <property type="match status" value="1"/>
</dbReference>
<gene>
    <name evidence="3" type="ordered locus">Srot_1455</name>
</gene>
<protein>
    <submittedName>
        <fullName evidence="3">Extracellular solute-binding protein family 5</fullName>
    </submittedName>
</protein>
<dbReference type="GO" id="GO:0015833">
    <property type="term" value="P:peptide transport"/>
    <property type="evidence" value="ECO:0007669"/>
    <property type="project" value="TreeGrafter"/>
</dbReference>
<dbReference type="EMBL" id="CP001958">
    <property type="protein sequence ID" value="ADG97918.1"/>
    <property type="molecule type" value="Genomic_DNA"/>
</dbReference>
<dbReference type="InterPro" id="IPR039424">
    <property type="entry name" value="SBP_5"/>
</dbReference>
<dbReference type="InterPro" id="IPR000914">
    <property type="entry name" value="SBP_5_dom"/>
</dbReference>
<dbReference type="KEGG" id="srt:Srot_1455"/>
<dbReference type="Pfam" id="PF00496">
    <property type="entry name" value="SBP_bac_5"/>
    <property type="match status" value="1"/>
</dbReference>
<dbReference type="eggNOG" id="COG4166">
    <property type="taxonomic scope" value="Bacteria"/>
</dbReference>
<feature type="domain" description="Solute-binding protein family 5" evidence="2">
    <location>
        <begin position="97"/>
        <end position="436"/>
    </location>
</feature>
<dbReference type="SUPFAM" id="SSF53850">
    <property type="entry name" value="Periplasmic binding protein-like II"/>
    <property type="match status" value="1"/>
</dbReference>
<organism evidence="3 4">
    <name type="scientific">Segniliparus rotundus (strain ATCC BAA-972 / CDC 1076 / CIP 108378 / DSM 44985 / JCM 13578)</name>
    <dbReference type="NCBI Taxonomy" id="640132"/>
    <lineage>
        <taxon>Bacteria</taxon>
        <taxon>Bacillati</taxon>
        <taxon>Actinomycetota</taxon>
        <taxon>Actinomycetes</taxon>
        <taxon>Mycobacteriales</taxon>
        <taxon>Segniliparaceae</taxon>
        <taxon>Segniliparus</taxon>
    </lineage>
</organism>
<dbReference type="HOGENOM" id="CLU_017028_11_2_11"/>
<keyword evidence="4" id="KW-1185">Reference proteome</keyword>
<feature type="chain" id="PRO_5003091667" evidence="1">
    <location>
        <begin position="32"/>
        <end position="548"/>
    </location>
</feature>
<dbReference type="STRING" id="640132.Srot_1455"/>
<reference evidence="3 4" key="1">
    <citation type="journal article" date="2010" name="Stand. Genomic Sci.">
        <title>Complete genome sequence of Segniliparus rotundus type strain (CDC 1076).</title>
        <authorList>
            <person name="Sikorski J."/>
            <person name="Lapidus A."/>
            <person name="Copeland A."/>
            <person name="Misra M."/>
            <person name="Glavina Del Rio T."/>
            <person name="Nolan M."/>
            <person name="Lucas S."/>
            <person name="Chen F."/>
            <person name="Tice H."/>
            <person name="Cheng J.F."/>
            <person name="Jando M."/>
            <person name="Schneider S."/>
            <person name="Bruce D."/>
            <person name="Goodwin L."/>
            <person name="Pitluck S."/>
            <person name="Liolios K."/>
            <person name="Mikhailova N."/>
            <person name="Pati A."/>
            <person name="Ivanova N."/>
            <person name="Mavromatis K."/>
            <person name="Chen A."/>
            <person name="Palaniappan K."/>
            <person name="Chertkov O."/>
            <person name="Land M."/>
            <person name="Hauser L."/>
            <person name="Chang Y.J."/>
            <person name="Jeffries C.D."/>
            <person name="Brettin T."/>
            <person name="Detter J.C."/>
            <person name="Han C."/>
            <person name="Rohde M."/>
            <person name="Goker M."/>
            <person name="Bristow J."/>
            <person name="Eisen J.A."/>
            <person name="Markowitz V."/>
            <person name="Hugenholtz P."/>
            <person name="Kyrpides N.C."/>
            <person name="Klenk H.P."/>
        </authorList>
    </citation>
    <scope>NUCLEOTIDE SEQUENCE [LARGE SCALE GENOMIC DNA]</scope>
    <source>
        <strain evidence="4">ATCC BAA-972 / CDC 1076 / CIP 108378 / DSM 44985 / JCM 13578</strain>
    </source>
</reference>
<keyword evidence="1" id="KW-0732">Signal</keyword>
<proteinExistence type="predicted"/>
<name>D6Z7I8_SEGRD</name>
<accession>D6Z7I8</accession>
<evidence type="ECO:0000313" key="3">
    <source>
        <dbReference type="EMBL" id="ADG97918.1"/>
    </source>
</evidence>
<dbReference type="RefSeq" id="WP_013138371.1">
    <property type="nucleotide sequence ID" value="NC_014168.1"/>
</dbReference>
<dbReference type="AlphaFoldDB" id="D6Z7I8"/>
<dbReference type="Gene3D" id="3.10.105.10">
    <property type="entry name" value="Dipeptide-binding Protein, Domain 3"/>
    <property type="match status" value="1"/>
</dbReference>
<evidence type="ECO:0000256" key="1">
    <source>
        <dbReference type="SAM" id="SignalP"/>
    </source>
</evidence>
<dbReference type="Gene3D" id="3.90.76.10">
    <property type="entry name" value="Dipeptide-binding Protein, Domain 1"/>
    <property type="match status" value="1"/>
</dbReference>
<evidence type="ECO:0000313" key="4">
    <source>
        <dbReference type="Proteomes" id="UP000002247"/>
    </source>
</evidence>
<evidence type="ECO:0000259" key="2">
    <source>
        <dbReference type="Pfam" id="PF00496"/>
    </source>
</evidence>
<dbReference type="GO" id="GO:1904680">
    <property type="term" value="F:peptide transmembrane transporter activity"/>
    <property type="evidence" value="ECO:0007669"/>
    <property type="project" value="TreeGrafter"/>
</dbReference>
<dbReference type="Gene3D" id="3.40.190.10">
    <property type="entry name" value="Periplasmic binding protein-like II"/>
    <property type="match status" value="1"/>
</dbReference>